<dbReference type="STRING" id="28743.ENSCVAP00000030246"/>
<dbReference type="AlphaFoldDB" id="A0A3Q2ED41"/>
<name>A0A3Q2ED41_CYPVA</name>
<proteinExistence type="predicted"/>
<dbReference type="PANTHER" id="PTHR31635">
    <property type="entry name" value="REVERSE TRANSCRIPTASE DOMAIN-CONTAINING PROTEIN-RELATED"/>
    <property type="match status" value="1"/>
</dbReference>
<evidence type="ECO:0000313" key="1">
    <source>
        <dbReference type="Ensembl" id="ENSCVAP00000030246.1"/>
    </source>
</evidence>
<dbReference type="Proteomes" id="UP000265020">
    <property type="component" value="Unassembled WGS sequence"/>
</dbReference>
<evidence type="ECO:0000313" key="2">
    <source>
        <dbReference type="Proteomes" id="UP000265020"/>
    </source>
</evidence>
<dbReference type="PANTHER" id="PTHR31635:SF196">
    <property type="entry name" value="REVERSE TRANSCRIPTASE DOMAIN-CONTAINING PROTEIN-RELATED"/>
    <property type="match status" value="1"/>
</dbReference>
<sequence>IINIPCKVVCARNVGAPLHQAVSHFVPQKHTPCPPLGLLAEFFKCFQDDLAPFLTMSFNDIIEKPSMPLIMRQASLCLNPKPGKDHQIISNYRPLSILNSDNKLLTKIIAK</sequence>
<evidence type="ECO:0008006" key="3">
    <source>
        <dbReference type="Google" id="ProtNLM"/>
    </source>
</evidence>
<organism evidence="1 2">
    <name type="scientific">Cyprinodon variegatus</name>
    <name type="common">Sheepshead minnow</name>
    <dbReference type="NCBI Taxonomy" id="28743"/>
    <lineage>
        <taxon>Eukaryota</taxon>
        <taxon>Metazoa</taxon>
        <taxon>Chordata</taxon>
        <taxon>Craniata</taxon>
        <taxon>Vertebrata</taxon>
        <taxon>Euteleostomi</taxon>
        <taxon>Actinopterygii</taxon>
        <taxon>Neopterygii</taxon>
        <taxon>Teleostei</taxon>
        <taxon>Neoteleostei</taxon>
        <taxon>Acanthomorphata</taxon>
        <taxon>Ovalentaria</taxon>
        <taxon>Atherinomorphae</taxon>
        <taxon>Cyprinodontiformes</taxon>
        <taxon>Cyprinodontidae</taxon>
        <taxon>Cyprinodon</taxon>
    </lineage>
</organism>
<dbReference type="Ensembl" id="ENSCVAT00000024013.1">
    <property type="protein sequence ID" value="ENSCVAP00000030246.1"/>
    <property type="gene ID" value="ENSCVAG00000018652.1"/>
</dbReference>
<protein>
    <recommendedName>
        <fullName evidence="3">Reverse transcriptase domain-containing protein</fullName>
    </recommendedName>
</protein>
<reference evidence="1" key="1">
    <citation type="submission" date="2025-08" db="UniProtKB">
        <authorList>
            <consortium name="Ensembl"/>
        </authorList>
    </citation>
    <scope>IDENTIFICATION</scope>
</reference>
<keyword evidence="2" id="KW-1185">Reference proteome</keyword>
<dbReference type="GeneTree" id="ENSGT00940000180996"/>
<accession>A0A3Q2ED41</accession>
<reference evidence="1" key="2">
    <citation type="submission" date="2025-09" db="UniProtKB">
        <authorList>
            <consortium name="Ensembl"/>
        </authorList>
    </citation>
    <scope>IDENTIFICATION</scope>
</reference>